<evidence type="ECO:0000259" key="5">
    <source>
        <dbReference type="PROSITE" id="PS51194"/>
    </source>
</evidence>
<dbReference type="GO" id="GO:0017025">
    <property type="term" value="F:TBP-class protein binding"/>
    <property type="evidence" value="ECO:0007669"/>
    <property type="project" value="InterPro"/>
</dbReference>
<dbReference type="Gene3D" id="3.40.50.10810">
    <property type="entry name" value="Tandem AAA-ATPase domain"/>
    <property type="match status" value="1"/>
</dbReference>
<dbReference type="Pfam" id="PF00271">
    <property type="entry name" value="Helicase_C"/>
    <property type="match status" value="1"/>
</dbReference>
<dbReference type="GO" id="GO:0005524">
    <property type="term" value="F:ATP binding"/>
    <property type="evidence" value="ECO:0007669"/>
    <property type="project" value="InterPro"/>
</dbReference>
<dbReference type="GO" id="GO:0004386">
    <property type="term" value="F:helicase activity"/>
    <property type="evidence" value="ECO:0007669"/>
    <property type="project" value="UniProtKB-KW"/>
</dbReference>
<dbReference type="SUPFAM" id="SSF48371">
    <property type="entry name" value="ARM repeat"/>
    <property type="match status" value="1"/>
</dbReference>
<organism evidence="6 7">
    <name type="scientific">Syphacia muris</name>
    <dbReference type="NCBI Taxonomy" id="451379"/>
    <lineage>
        <taxon>Eukaryota</taxon>
        <taxon>Metazoa</taxon>
        <taxon>Ecdysozoa</taxon>
        <taxon>Nematoda</taxon>
        <taxon>Chromadorea</taxon>
        <taxon>Rhabditida</taxon>
        <taxon>Spirurina</taxon>
        <taxon>Oxyuridomorpha</taxon>
        <taxon>Oxyuroidea</taxon>
        <taxon>Oxyuridae</taxon>
        <taxon>Syphacia</taxon>
    </lineage>
</organism>
<dbReference type="Pfam" id="PF12054">
    <property type="entry name" value="DUF3535"/>
    <property type="match status" value="1"/>
</dbReference>
<accession>A0A0N5A8P8</accession>
<dbReference type="SMART" id="SM00487">
    <property type="entry name" value="DEXDc"/>
    <property type="match status" value="1"/>
</dbReference>
<keyword evidence="1" id="KW-0378">Hydrolase</keyword>
<dbReference type="InterPro" id="IPR001650">
    <property type="entry name" value="Helicase_C-like"/>
</dbReference>
<dbReference type="Gene3D" id="3.40.50.300">
    <property type="entry name" value="P-loop containing nucleotide triphosphate hydrolases"/>
    <property type="match status" value="1"/>
</dbReference>
<dbReference type="Gene3D" id="1.25.10.10">
    <property type="entry name" value="Leucine-rich Repeat Variant"/>
    <property type="match status" value="2"/>
</dbReference>
<dbReference type="InterPro" id="IPR044972">
    <property type="entry name" value="Mot1"/>
</dbReference>
<proteinExistence type="predicted"/>
<evidence type="ECO:0000256" key="3">
    <source>
        <dbReference type="ARBA" id="ARBA00023125"/>
    </source>
</evidence>
<evidence type="ECO:0000313" key="6">
    <source>
        <dbReference type="Proteomes" id="UP000046393"/>
    </source>
</evidence>
<dbReference type="InterPro" id="IPR027417">
    <property type="entry name" value="P-loop_NTPase"/>
</dbReference>
<protein>
    <submittedName>
        <fullName evidence="7">HEAT repeat-containing protein</fullName>
    </submittedName>
</protein>
<dbReference type="InterPro" id="IPR011989">
    <property type="entry name" value="ARM-like"/>
</dbReference>
<evidence type="ECO:0000256" key="1">
    <source>
        <dbReference type="ARBA" id="ARBA00022801"/>
    </source>
</evidence>
<dbReference type="CDD" id="cd18793">
    <property type="entry name" value="SF2_C_SNF"/>
    <property type="match status" value="1"/>
</dbReference>
<dbReference type="InterPro" id="IPR000330">
    <property type="entry name" value="SNF2_N"/>
</dbReference>
<dbReference type="PROSITE" id="PS51194">
    <property type="entry name" value="HELICASE_CTER"/>
    <property type="match status" value="1"/>
</dbReference>
<keyword evidence="6" id="KW-1185">Reference proteome</keyword>
<keyword evidence="2" id="KW-0067">ATP-binding</keyword>
<dbReference type="PANTHER" id="PTHR36498:SF1">
    <property type="entry name" value="TATA-BINDING PROTEIN-ASSOCIATED FACTOR 172"/>
    <property type="match status" value="1"/>
</dbReference>
<name>A0A0N5A8P8_9BILA</name>
<keyword evidence="2" id="KW-0347">Helicase</keyword>
<dbReference type="InterPro" id="IPR038718">
    <property type="entry name" value="SNF2-like_sf"/>
</dbReference>
<keyword evidence="3" id="KW-0238">DNA-binding</keyword>
<dbReference type="InterPro" id="IPR014001">
    <property type="entry name" value="Helicase_ATP-bd"/>
</dbReference>
<dbReference type="GO" id="GO:0016887">
    <property type="term" value="F:ATP hydrolysis activity"/>
    <property type="evidence" value="ECO:0007669"/>
    <property type="project" value="InterPro"/>
</dbReference>
<dbReference type="InterPro" id="IPR022707">
    <property type="entry name" value="Mot1_central_dom"/>
</dbReference>
<evidence type="ECO:0000256" key="2">
    <source>
        <dbReference type="ARBA" id="ARBA00022806"/>
    </source>
</evidence>
<feature type="domain" description="Helicase ATP-binding" evidence="4">
    <location>
        <begin position="1124"/>
        <end position="1284"/>
    </location>
</feature>
<dbReference type="PANTHER" id="PTHR36498">
    <property type="entry name" value="TATA-BINDING PROTEIN-ASSOCIATED FACTOR 172"/>
    <property type="match status" value="1"/>
</dbReference>
<dbReference type="Pfam" id="PF00176">
    <property type="entry name" value="SNF2-rel_dom"/>
    <property type="match status" value="1"/>
</dbReference>
<dbReference type="Proteomes" id="UP000046393">
    <property type="component" value="Unplaced"/>
</dbReference>
<reference evidence="7" key="1">
    <citation type="submission" date="2017-02" db="UniProtKB">
        <authorList>
            <consortium name="WormBaseParasite"/>
        </authorList>
    </citation>
    <scope>IDENTIFICATION</scope>
</reference>
<dbReference type="InterPro" id="IPR016024">
    <property type="entry name" value="ARM-type_fold"/>
</dbReference>
<dbReference type="SUPFAM" id="SSF52540">
    <property type="entry name" value="P-loop containing nucleoside triphosphate hydrolases"/>
    <property type="match status" value="2"/>
</dbReference>
<sequence>MPPKEASDRATRLAALLASKNALIRREAAEALGHFPFTNLEIRTLIRNYLHSSVWEARVAASKALQAILRKSSSSQNITPSTTLLSQLDPFVTVRDFYPLLSCESELVTRVGSASSYGEQRKLVDEQLDMQFAAGISSQSFISEDDFGIVTESVSEQKLRLDSNSLSIREEDAPEDNNSCIRSFCCEMLEDLASPKWEVRHGGALSLAVIIKNGTSCFFPNLIDVVSTRLFQTLILDTFIDFASGRSAVGPVRETVAECIAALITAFPHQNFLDVILKHLRILTSMSDASWKEIGFDWHAEARKHLWLQRQAAVLVLKYHLAGPLFHLKFDEFYDIISQSFEDPHDEAGSFNFLFCILYFDYLLLNQAHYVSSTALTAVTALYCKKNLPENISKRLSNIEGIIYRFIDSACNPNKQQVVDVDTVIVDLLALLLIWMNGDNQRNIPCSVLINLSRLLNPLHVTRSLRIVNVFSTSFSRALLKREESETDFEQCAMEVISSLYRLVLFASPRGTDELIEASIMCSYCIASQFLALNRLPGALVETIGRWSACLLLDAKNAEIELVEYNVSKDGAPGKVESLCGEEIRSMNDMERIDALLIRKIQIARFLAPVISSIYDFPSVIGEQSLCDAVQLLISPILTSALLMHRLGGSLLIHSWFTYNWRVGKNMNPPVFVITLLQKMALSSEVFYDDEKFFFHYLDSAYKEFVSYCRRKGVTDAEALKISEEGESLDLNAGKLYDLCTGRLKKEEDLNCLTLRYGSFQNVVATARAVMTANITRVSALIVSALLLSYPRILLESSTLNPFIKPLLGLLRYEENTIVARHILNSLPVLFRMTSEKVPCPHAKMVKQIVNCLTSSESFFPQDSESRSNILLSQLSHPAPGPSSLVAESAIRALTDPFAATDLNSLLDFRNRDSDKETAMLMIAYSVYSDEIRNLGLPIPSNVHSFLPVLKERLCSEDATLRYCSCRCLVEIARLDGMLSHVLQKVVIPLADSLRSGTASVSAKCGLAELSFLFSELNLEILGGLRILTPISLRQMSDNCEYIREAAAVTFRNYVPLMVLKTSVRDGKSMTANDLADKDVSDCLMDILLGNPSKLPPLDTKTIYGLDKAVILRHYQEEGIRWLSFIEHCGVNGILADDMGLGKTLQTLCLLALKVHNKPSAKVLIVCPPTLVNHWCTEWTKYFPSLPPFHGIDEGTREQRFLAMDKNQFVTVASYNTVRSCSYFKELEWYYLILDEGHVIRNPSTQMFKSITALRSQNRLILSGTPVQNTPADLWALFEFLMPGYLGSMKQFKTTFLKSINACRNVNATPKEIEEGQAALEKLHKSVLPFVMRRLKTDVLEDLPEKIVQDCVCEMTALQRDLYAHIVAQCNVGQPAALRATGLSALEVLAELRKCIVHPVLVGPKIFSGFHNIQLQKVVEESGKLMTLRELFKQCGIGKSDEYEIEDCTVQDSEETHMDGHRALVFCQRLSTVQLIAELIDTEQLGNNIRYSILDGTVPVNQRHSVAENFNNDVGIDVLLLTTSVGGEGLNLTGADVVIFVEHDWNPVKDLQAMDRAHRIGQKRTVNVYRLITKSSIEEKIMRYQKFKADTANALVGADNKSLQTMATEQLVELFALDGPKGTSDVTPRTAGKSKKETKIPYNIENPQSWDIEELWNQSQYDRFNVVNIAQNAEDLNNRELKRQHPVETELSVSKQRRDV</sequence>
<dbReference type="WBParaSite" id="SMUV_0000045801-mRNA-1">
    <property type="protein sequence ID" value="SMUV_0000045801-mRNA-1"/>
    <property type="gene ID" value="SMUV_0000045801"/>
</dbReference>
<keyword evidence="2" id="KW-0547">Nucleotide-binding</keyword>
<dbReference type="GO" id="GO:0003677">
    <property type="term" value="F:DNA binding"/>
    <property type="evidence" value="ECO:0007669"/>
    <property type="project" value="UniProtKB-KW"/>
</dbReference>
<dbReference type="STRING" id="451379.A0A0N5A8P8"/>
<dbReference type="InterPro" id="IPR049730">
    <property type="entry name" value="SNF2/RAD54-like_C"/>
</dbReference>
<dbReference type="PROSITE" id="PS51192">
    <property type="entry name" value="HELICASE_ATP_BIND_1"/>
    <property type="match status" value="1"/>
</dbReference>
<dbReference type="SMART" id="SM00490">
    <property type="entry name" value="HELICc"/>
    <property type="match status" value="1"/>
</dbReference>
<evidence type="ECO:0000313" key="7">
    <source>
        <dbReference type="WBParaSite" id="SMUV_0000045801-mRNA-1"/>
    </source>
</evidence>
<evidence type="ECO:0000259" key="4">
    <source>
        <dbReference type="PROSITE" id="PS51192"/>
    </source>
</evidence>
<feature type="domain" description="Helicase C-terminal" evidence="5">
    <location>
        <begin position="1444"/>
        <end position="1607"/>
    </location>
</feature>